<feature type="repeat" description="WD" evidence="3">
    <location>
        <begin position="358"/>
        <end position="389"/>
    </location>
</feature>
<dbReference type="AlphaFoldDB" id="A0A2N1JGM3"/>
<dbReference type="OrthoDB" id="3367at2759"/>
<evidence type="ECO:0000256" key="3">
    <source>
        <dbReference type="PROSITE-ProRule" id="PRU00221"/>
    </source>
</evidence>
<sequence length="577" mass="63703">MGSSDGTHYQAPEGTYKCVDWANPILNRSAAQHGSAGSAFSTPRGPALNEAPRMSAVSFRALNAPQPMSGGLDLCLTAQGLDANPREYCSAGEAFTQRSYAGIYKGCGSLSPRPTRPKTGVKSNNPLIVRVNIHKDLQKILSQRTEDVTVTFVSASKTLLWYINIGQGIQEPVGRVTFSQTPVCHDVNQFTCLQDRLDVLVGFAKGDMIWMDPIAMKYTRLNKDGTMLSAALRQIRWVPQSENLFLSAHADGSIMVLDRDRDDSLGMDQIPMQQSHWDSRATMLVSQDAPSKLGGGTLMSRQKETPRERLNPVSYWRVSTKAITDIAFSPDHVRVAVTSEDGLWRLIDADAQILLHSFASYFGGFTCVCWSPDGRLALTGGQDDLLTLWLPNEGYILARAQGHNSFVTGITFDPWYARHSEDLYRFVSVGEDRNLCFWDFSISNLSHPRLHGRSWSHSSHRRSIGSFRPMNPDVYVPASTRAQVSMLQSMMCAKVPGGMLSALRISPNMLLLLHCDGQLDLIARPTSPRYVQLDGEVDLGRTENNLKGPPKHLSHAFALSIPGMRKGTSNNLAYTVV</sequence>
<dbReference type="InterPro" id="IPR036322">
    <property type="entry name" value="WD40_repeat_dom_sf"/>
</dbReference>
<evidence type="ECO:0000256" key="1">
    <source>
        <dbReference type="ARBA" id="ARBA00022574"/>
    </source>
</evidence>
<keyword evidence="5" id="KW-1185">Reference proteome</keyword>
<dbReference type="Proteomes" id="UP000232875">
    <property type="component" value="Unassembled WGS sequence"/>
</dbReference>
<dbReference type="SUPFAM" id="SSF50978">
    <property type="entry name" value="WD40 repeat-like"/>
    <property type="match status" value="1"/>
</dbReference>
<dbReference type="PROSITE" id="PS50082">
    <property type="entry name" value="WD_REPEATS_2"/>
    <property type="match status" value="1"/>
</dbReference>
<evidence type="ECO:0000313" key="4">
    <source>
        <dbReference type="EMBL" id="PKI85702.1"/>
    </source>
</evidence>
<protein>
    <submittedName>
        <fullName evidence="4">Uncharacterized protein</fullName>
    </submittedName>
</protein>
<dbReference type="Gene3D" id="2.130.10.10">
    <property type="entry name" value="YVTN repeat-like/Quinoprotein amine dehydrogenase"/>
    <property type="match status" value="1"/>
</dbReference>
<dbReference type="GO" id="GO:0045013">
    <property type="term" value="P:carbon catabolite repression of transcription"/>
    <property type="evidence" value="ECO:0007669"/>
    <property type="project" value="TreeGrafter"/>
</dbReference>
<dbReference type="GO" id="GO:0032153">
    <property type="term" value="C:cell division site"/>
    <property type="evidence" value="ECO:0007669"/>
    <property type="project" value="TreeGrafter"/>
</dbReference>
<dbReference type="PANTHER" id="PTHR14107">
    <property type="entry name" value="WD REPEAT PROTEIN"/>
    <property type="match status" value="1"/>
</dbReference>
<evidence type="ECO:0000313" key="5">
    <source>
        <dbReference type="Proteomes" id="UP000232875"/>
    </source>
</evidence>
<keyword evidence="1 3" id="KW-0853">WD repeat</keyword>
<dbReference type="InterPro" id="IPR001680">
    <property type="entry name" value="WD40_rpt"/>
</dbReference>
<accession>A0A2N1JGM3</accession>
<name>A0A2N1JGM3_9BASI</name>
<organism evidence="4 5">
    <name type="scientific">Malassezia vespertilionis</name>
    <dbReference type="NCBI Taxonomy" id="2020962"/>
    <lineage>
        <taxon>Eukaryota</taxon>
        <taxon>Fungi</taxon>
        <taxon>Dikarya</taxon>
        <taxon>Basidiomycota</taxon>
        <taxon>Ustilaginomycotina</taxon>
        <taxon>Malasseziomycetes</taxon>
        <taxon>Malasseziales</taxon>
        <taxon>Malasseziaceae</taxon>
        <taxon>Malassezia</taxon>
    </lineage>
</organism>
<dbReference type="STRING" id="2020962.A0A2N1JGM3"/>
<dbReference type="InterPro" id="IPR051362">
    <property type="entry name" value="WD_repeat_creC_regulators"/>
</dbReference>
<dbReference type="InterPro" id="IPR015943">
    <property type="entry name" value="WD40/YVTN_repeat-like_dom_sf"/>
</dbReference>
<dbReference type="GO" id="GO:0005634">
    <property type="term" value="C:nucleus"/>
    <property type="evidence" value="ECO:0007669"/>
    <property type="project" value="TreeGrafter"/>
</dbReference>
<proteinExistence type="predicted"/>
<dbReference type="PANTHER" id="PTHR14107:SF16">
    <property type="entry name" value="AT02583P"/>
    <property type="match status" value="1"/>
</dbReference>
<gene>
    <name evidence="4" type="ORF">MVES_000393</name>
</gene>
<dbReference type="EMBL" id="KZ454987">
    <property type="protein sequence ID" value="PKI85702.1"/>
    <property type="molecule type" value="Genomic_DNA"/>
</dbReference>
<keyword evidence="2" id="KW-0677">Repeat</keyword>
<dbReference type="SMART" id="SM00320">
    <property type="entry name" value="WD40"/>
    <property type="match status" value="4"/>
</dbReference>
<evidence type="ECO:0000256" key="2">
    <source>
        <dbReference type="ARBA" id="ARBA00022737"/>
    </source>
</evidence>
<dbReference type="GO" id="GO:0051286">
    <property type="term" value="C:cell tip"/>
    <property type="evidence" value="ECO:0007669"/>
    <property type="project" value="TreeGrafter"/>
</dbReference>
<dbReference type="Pfam" id="PF00400">
    <property type="entry name" value="WD40"/>
    <property type="match status" value="3"/>
</dbReference>
<reference evidence="4 5" key="1">
    <citation type="submission" date="2017-10" db="EMBL/GenBank/DDBJ databases">
        <title>A novel species of cold-tolerant Malassezia isolated from bats.</title>
        <authorList>
            <person name="Lorch J.M."/>
            <person name="Palmer J.M."/>
            <person name="Vanderwolf K.J."/>
            <person name="Schmidt K.Z."/>
            <person name="Verant M.L."/>
            <person name="Weller T.J."/>
            <person name="Blehert D.S."/>
        </authorList>
    </citation>
    <scope>NUCLEOTIDE SEQUENCE [LARGE SCALE GENOMIC DNA]</scope>
    <source>
        <strain evidence="4 5">NWHC:44797-103</strain>
    </source>
</reference>